<gene>
    <name evidence="2" type="ORF">DFR46_1451</name>
</gene>
<dbReference type="OrthoDB" id="7472092at2"/>
<sequence length="146" mass="15215">MTKIISPLAVAPVAALIALAACGESEPEIVGGMADPNHEEIEELSPAELPPMRTREASFRCADNSVVYVSFYTNDSQVGVSMERDAIQTLLPNVAMAAAEEGGEEAAEAPSGPPRYSAEGYTLVGESDASSIQFARNGGALQSCHS</sequence>
<accession>A0A3D9FFM9</accession>
<comment type="caution">
    <text evidence="2">The sequence shown here is derived from an EMBL/GenBank/DDBJ whole genome shotgun (WGS) entry which is preliminary data.</text>
</comment>
<name>A0A3D9FFM9_9SPHN</name>
<feature type="signal peptide" evidence="1">
    <location>
        <begin position="1"/>
        <end position="20"/>
    </location>
</feature>
<dbReference type="EMBL" id="QRDP01000004">
    <property type="protein sequence ID" value="RED16428.1"/>
    <property type="molecule type" value="Genomic_DNA"/>
</dbReference>
<evidence type="ECO:0000313" key="3">
    <source>
        <dbReference type="Proteomes" id="UP000256310"/>
    </source>
</evidence>
<dbReference type="AlphaFoldDB" id="A0A3D9FFM9"/>
<keyword evidence="1" id="KW-0732">Signal</keyword>
<feature type="chain" id="PRO_5017610984" description="Membrane-bound lysozyme inhibitor of c-type lysozyme MliC" evidence="1">
    <location>
        <begin position="21"/>
        <end position="146"/>
    </location>
</feature>
<protein>
    <recommendedName>
        <fullName evidence="4">Membrane-bound lysozyme inhibitor of c-type lysozyme MliC</fullName>
    </recommendedName>
</protein>
<dbReference type="PROSITE" id="PS51257">
    <property type="entry name" value="PROKAR_LIPOPROTEIN"/>
    <property type="match status" value="1"/>
</dbReference>
<proteinExistence type="predicted"/>
<organism evidence="2 3">
    <name type="scientific">Parasphingopyxis lamellibrachiae</name>
    <dbReference type="NCBI Taxonomy" id="680125"/>
    <lineage>
        <taxon>Bacteria</taxon>
        <taxon>Pseudomonadati</taxon>
        <taxon>Pseudomonadota</taxon>
        <taxon>Alphaproteobacteria</taxon>
        <taxon>Sphingomonadales</taxon>
        <taxon>Sphingomonadaceae</taxon>
        <taxon>Parasphingopyxis</taxon>
    </lineage>
</organism>
<evidence type="ECO:0000313" key="2">
    <source>
        <dbReference type="EMBL" id="RED16428.1"/>
    </source>
</evidence>
<dbReference type="Proteomes" id="UP000256310">
    <property type="component" value="Unassembled WGS sequence"/>
</dbReference>
<dbReference type="RefSeq" id="WP_116235832.1">
    <property type="nucleotide sequence ID" value="NZ_QRDP01000004.1"/>
</dbReference>
<evidence type="ECO:0008006" key="4">
    <source>
        <dbReference type="Google" id="ProtNLM"/>
    </source>
</evidence>
<keyword evidence="3" id="KW-1185">Reference proteome</keyword>
<reference evidence="2 3" key="1">
    <citation type="submission" date="2018-07" db="EMBL/GenBank/DDBJ databases">
        <title>Genomic Encyclopedia of Type Strains, Phase IV (KMG-IV): sequencing the most valuable type-strain genomes for metagenomic binning, comparative biology and taxonomic classification.</title>
        <authorList>
            <person name="Goeker M."/>
        </authorList>
    </citation>
    <scope>NUCLEOTIDE SEQUENCE [LARGE SCALE GENOMIC DNA]</scope>
    <source>
        <strain evidence="2 3">DSM 26725</strain>
    </source>
</reference>
<evidence type="ECO:0000256" key="1">
    <source>
        <dbReference type="SAM" id="SignalP"/>
    </source>
</evidence>